<dbReference type="eggNOG" id="COG0309">
    <property type="taxonomic scope" value="Bacteria"/>
</dbReference>
<dbReference type="InterPro" id="IPR010918">
    <property type="entry name" value="PurM-like_C_dom"/>
</dbReference>
<protein>
    <submittedName>
        <fullName evidence="4">Hydrogenase expression/formation protein HypE</fullName>
    </submittedName>
</protein>
<dbReference type="InterPro" id="IPR036921">
    <property type="entry name" value="PurM-like_N_sf"/>
</dbReference>
<evidence type="ECO:0000313" key="5">
    <source>
        <dbReference type="Proteomes" id="UP000003671"/>
    </source>
</evidence>
<dbReference type="SUPFAM" id="SSF55326">
    <property type="entry name" value="PurM N-terminal domain-like"/>
    <property type="match status" value="1"/>
</dbReference>
<dbReference type="AlphaFoldDB" id="C9KK60"/>
<dbReference type="NCBIfam" id="TIGR02124">
    <property type="entry name" value="hypE"/>
    <property type="match status" value="1"/>
</dbReference>
<dbReference type="InterPro" id="IPR011854">
    <property type="entry name" value="HypE"/>
</dbReference>
<dbReference type="PATRIC" id="fig|500635.8.peg.955"/>
<evidence type="ECO:0000313" key="4">
    <source>
        <dbReference type="EMBL" id="EEX69510.1"/>
    </source>
</evidence>
<dbReference type="Pfam" id="PF00586">
    <property type="entry name" value="AIRS"/>
    <property type="match status" value="1"/>
</dbReference>
<dbReference type="PANTHER" id="PTHR30303">
    <property type="entry name" value="HYDROGENASE ISOENZYMES FORMATION PROTEIN HYPE"/>
    <property type="match status" value="1"/>
</dbReference>
<dbReference type="PANTHER" id="PTHR30303:SF0">
    <property type="entry name" value="CARBAMOYL DEHYDRATASE HYPE"/>
    <property type="match status" value="1"/>
</dbReference>
<dbReference type="Gene3D" id="3.30.1330.10">
    <property type="entry name" value="PurM-like, N-terminal domain"/>
    <property type="match status" value="1"/>
</dbReference>
<feature type="domain" description="PurM-like C-terminal" evidence="3">
    <location>
        <begin position="171"/>
        <end position="325"/>
    </location>
</feature>
<reference evidence="4" key="1">
    <citation type="submission" date="2009-09" db="EMBL/GenBank/DDBJ databases">
        <authorList>
            <person name="Weinstock G."/>
            <person name="Sodergren E."/>
            <person name="Clifton S."/>
            <person name="Fulton L."/>
            <person name="Fulton B."/>
            <person name="Courtney L."/>
            <person name="Fronick C."/>
            <person name="Harrison M."/>
            <person name="Strong C."/>
            <person name="Farmer C."/>
            <person name="Delahaunty K."/>
            <person name="Markovic C."/>
            <person name="Hall O."/>
            <person name="Minx P."/>
            <person name="Tomlinson C."/>
            <person name="Mitreva M."/>
            <person name="Nelson J."/>
            <person name="Hou S."/>
            <person name="Wollam A."/>
            <person name="Pepin K.H."/>
            <person name="Johnson M."/>
            <person name="Bhonagiri V."/>
            <person name="Nash W.E."/>
            <person name="Warren W."/>
            <person name="Chinwalla A."/>
            <person name="Mardis E.R."/>
            <person name="Wilson R.K."/>
        </authorList>
    </citation>
    <scope>NUCLEOTIDE SEQUENCE [LARGE SCALE GENOMIC DNA]</scope>
    <source>
        <strain evidence="4">DSM 20544</strain>
    </source>
</reference>
<dbReference type="Pfam" id="PF02769">
    <property type="entry name" value="AIRS_C"/>
    <property type="match status" value="1"/>
</dbReference>
<name>C9KK60_9FIRM</name>
<dbReference type="PIRSF" id="PIRSF005644">
    <property type="entry name" value="Hdrgns_mtr_HypE"/>
    <property type="match status" value="1"/>
</dbReference>
<dbReference type="Gene3D" id="3.90.650.10">
    <property type="entry name" value="PurM-like C-terminal domain"/>
    <property type="match status" value="1"/>
</dbReference>
<dbReference type="InterPro" id="IPR036676">
    <property type="entry name" value="PurM-like_C_sf"/>
</dbReference>
<dbReference type="GO" id="GO:0051604">
    <property type="term" value="P:protein maturation"/>
    <property type="evidence" value="ECO:0007669"/>
    <property type="project" value="TreeGrafter"/>
</dbReference>
<sequence length="348" mass="36056">MIMTAEFPDDARVTLAHGAGGRQTAALIARVFARHFQNPDFTADDAAILPVGNFATGRTAFTTDGFIVSPWQFPGGNIGKLSICGTVNDLACMGAVPRYLSCAFQIEEGFPLRDLDAIAAAMAETAKAAGVRIVAGDTKVAGRGQVDGVFITTTGLGELLPDAEPSGSRAEAGDAIIVTGDVGRHGAAILVARRDFAIDAAITSDCAPLAATVRALFAAVPDKSAIHTIRDATRGGVGTVLHEIAAESHVGIELDAPAIPVAPEVRGVCGLLGLEPLYLACEGRLVLFAPQAIAPKLVETLRALPDSRQAAIIGHVTPDFSGRVVLRTEIGTKTLLPEPSGELLPRIC</sequence>
<dbReference type="Proteomes" id="UP000003671">
    <property type="component" value="Unassembled WGS sequence"/>
</dbReference>
<dbReference type="EMBL" id="ABWK02000009">
    <property type="protein sequence ID" value="EEX69510.1"/>
    <property type="molecule type" value="Genomic_DNA"/>
</dbReference>
<proteinExistence type="inferred from homology"/>
<evidence type="ECO:0000259" key="3">
    <source>
        <dbReference type="Pfam" id="PF02769"/>
    </source>
</evidence>
<comment type="caution">
    <text evidence="4">The sequence shown here is derived from an EMBL/GenBank/DDBJ whole genome shotgun (WGS) entry which is preliminary data.</text>
</comment>
<organism evidence="4 5">
    <name type="scientific">Mitsuokella multacida DSM 20544</name>
    <dbReference type="NCBI Taxonomy" id="500635"/>
    <lineage>
        <taxon>Bacteria</taxon>
        <taxon>Bacillati</taxon>
        <taxon>Bacillota</taxon>
        <taxon>Negativicutes</taxon>
        <taxon>Selenomonadales</taxon>
        <taxon>Selenomonadaceae</taxon>
        <taxon>Mitsuokella</taxon>
    </lineage>
</organism>
<keyword evidence="5" id="KW-1185">Reference proteome</keyword>
<evidence type="ECO:0000259" key="2">
    <source>
        <dbReference type="Pfam" id="PF00586"/>
    </source>
</evidence>
<dbReference type="CDD" id="cd02197">
    <property type="entry name" value="HypE"/>
    <property type="match status" value="1"/>
</dbReference>
<dbReference type="STRING" id="500635.MITSMUL_03558"/>
<dbReference type="InterPro" id="IPR016188">
    <property type="entry name" value="PurM-like_N"/>
</dbReference>
<evidence type="ECO:0000256" key="1">
    <source>
        <dbReference type="ARBA" id="ARBA00006243"/>
    </source>
</evidence>
<dbReference type="HOGENOM" id="CLU_049733_0_0_9"/>
<feature type="domain" description="PurM-like N-terminal" evidence="2">
    <location>
        <begin position="44"/>
        <end position="158"/>
    </location>
</feature>
<gene>
    <name evidence="4" type="primary">hypE</name>
    <name evidence="4" type="ORF">MITSMUL_03558</name>
</gene>
<dbReference type="SUPFAM" id="SSF56042">
    <property type="entry name" value="PurM C-terminal domain-like"/>
    <property type="match status" value="1"/>
</dbReference>
<comment type="similarity">
    <text evidence="1">Belongs to the HypE family.</text>
</comment>
<accession>C9KK60</accession>